<dbReference type="InterPro" id="IPR001150">
    <property type="entry name" value="Gly_radical"/>
</dbReference>
<comment type="caution">
    <text evidence="6">The sequence shown here is derived from an EMBL/GenBank/DDBJ whole genome shotgun (WGS) entry which is preliminary data.</text>
</comment>
<accession>A0A921AVW7</accession>
<dbReference type="PROSITE" id="PS00850">
    <property type="entry name" value="GLY_RADICAL_1"/>
    <property type="match status" value="1"/>
</dbReference>
<dbReference type="PROSITE" id="PS51554">
    <property type="entry name" value="PFL"/>
    <property type="match status" value="1"/>
</dbReference>
<dbReference type="Proteomes" id="UP000698963">
    <property type="component" value="Unassembled WGS sequence"/>
</dbReference>
<evidence type="ECO:0000256" key="3">
    <source>
        <dbReference type="PROSITE-ProRule" id="PRU00493"/>
    </source>
</evidence>
<evidence type="ECO:0000313" key="7">
    <source>
        <dbReference type="Proteomes" id="UP000698963"/>
    </source>
</evidence>
<keyword evidence="1 3" id="KW-0556">Organic radical</keyword>
<dbReference type="InterPro" id="IPR051215">
    <property type="entry name" value="GRE"/>
</dbReference>
<evidence type="ECO:0000259" key="5">
    <source>
        <dbReference type="PROSITE" id="PS51554"/>
    </source>
</evidence>
<dbReference type="Pfam" id="PF01228">
    <property type="entry name" value="Gly_radical"/>
    <property type="match status" value="1"/>
</dbReference>
<dbReference type="PROSITE" id="PS51149">
    <property type="entry name" value="GLY_RADICAL_2"/>
    <property type="match status" value="1"/>
</dbReference>
<evidence type="ECO:0000259" key="4">
    <source>
        <dbReference type="PROSITE" id="PS51149"/>
    </source>
</evidence>
<feature type="domain" description="PFL" evidence="5">
    <location>
        <begin position="32"/>
        <end position="702"/>
    </location>
</feature>
<dbReference type="AlphaFoldDB" id="A0A921AVW7"/>
<organism evidence="6 7">
    <name type="scientific">Mailhella massiliensis</name>
    <dbReference type="NCBI Taxonomy" id="1903261"/>
    <lineage>
        <taxon>Bacteria</taxon>
        <taxon>Pseudomonadati</taxon>
        <taxon>Thermodesulfobacteriota</taxon>
        <taxon>Desulfovibrionia</taxon>
        <taxon>Desulfovibrionales</taxon>
        <taxon>Desulfovibrionaceae</taxon>
        <taxon>Mailhella</taxon>
    </lineage>
</organism>
<dbReference type="Gene3D" id="3.20.70.20">
    <property type="match status" value="1"/>
</dbReference>
<dbReference type="InterPro" id="IPR004184">
    <property type="entry name" value="PFL_dom"/>
</dbReference>
<dbReference type="InterPro" id="IPR019777">
    <property type="entry name" value="Form_AcTrfase_GR_CS"/>
</dbReference>
<name>A0A921AVW7_9BACT</name>
<sequence>MSCCEPLAYSGQEQTILDRIAGKKDPNEIKHPRLYRLISVFDGKKPFIDVERARLFTESMKESEGEMLVLRWARALKHMGENMTVYIDDDQLIVGRMGHQGSRYGILYPELDGDYQASALKELPSDPASPFEVREEDARVVEELITPYWKDKTFHQDLNKRLPEDSHRLAYADEGGYQSRYICCETASNRSSLQWCLDYGRLFKLGYKGIKEEALAALAALDPDDPLDQCEKRPYLEAMVLLSEGIVTWAHRYAAKARELAAVEKDEKRRAELLQIAENCDWVPENPPRTFYEALQAHWFVQAFARLEQKISSNPTNGRMDQLFWPYYEKDVREGIMDEDRAVELFQCMWVNMAQCLDLAITPYNKATHEGYSHWEAVTIGGQTRDGRDATNELTYVVLRSKRECPLHYPDLAARIHARSPERYLYEVAETIKQGCGFPKLLNDEEIIPLHLAKGASLEEIYDYAASGCAEIRMPRVDTYTSGHAQFSLGAAVELTLYNGRMKKFGNELLTLETGDVRTFDTWEKFWDAYVKQQMFIIRHAFLQQYHIIKTRAAHFATPISDSLHVLAMHECVDLHQDHQYKGGLNLGYFECLGYSTAIDSLAAIKKVVYEDGILSMQEVLDALACDFVGREDVQAILANAPKYGNDDEYADAVGLEIDRLAQEFSAKYAHRLGIRCDFRMVPFTSHVPFGRVVSATPNGRKAWTPLSDGSSASHGADINGPTAVLRSNFNTKNYNMSQRAARLLNVKFSPKCLEGEDGTRKLVDFIRVFCDLRLWHVQFNVINRETLIQAQQHPELYKGLIVRIAGYSAYFTELSRDLQNDLIARTEHDKM</sequence>
<dbReference type="SUPFAM" id="SSF51998">
    <property type="entry name" value="PFL-like glycyl radical enzymes"/>
    <property type="match status" value="1"/>
</dbReference>
<feature type="domain" description="Glycine radical" evidence="4">
    <location>
        <begin position="709"/>
        <end position="832"/>
    </location>
</feature>
<reference evidence="6" key="2">
    <citation type="submission" date="2021-09" db="EMBL/GenBank/DDBJ databases">
        <authorList>
            <person name="Gilroy R."/>
        </authorList>
    </citation>
    <scope>NUCLEOTIDE SEQUENCE</scope>
    <source>
        <strain evidence="6">ChiGjej2B2-19336</strain>
    </source>
</reference>
<evidence type="ECO:0000256" key="1">
    <source>
        <dbReference type="ARBA" id="ARBA00022818"/>
    </source>
</evidence>
<dbReference type="PANTHER" id="PTHR43641:SF2">
    <property type="entry name" value="DEHYDRATASE YBIW-RELATED"/>
    <property type="match status" value="1"/>
</dbReference>
<dbReference type="RefSeq" id="WP_304122345.1">
    <property type="nucleotide sequence ID" value="NZ_DYZA01000135.1"/>
</dbReference>
<dbReference type="GO" id="GO:0016829">
    <property type="term" value="F:lyase activity"/>
    <property type="evidence" value="ECO:0007669"/>
    <property type="project" value="UniProtKB-KW"/>
</dbReference>
<reference evidence="6" key="1">
    <citation type="journal article" date="2021" name="PeerJ">
        <title>Extensive microbial diversity within the chicken gut microbiome revealed by metagenomics and culture.</title>
        <authorList>
            <person name="Gilroy R."/>
            <person name="Ravi A."/>
            <person name="Getino M."/>
            <person name="Pursley I."/>
            <person name="Horton D.L."/>
            <person name="Alikhan N.F."/>
            <person name="Baker D."/>
            <person name="Gharbi K."/>
            <person name="Hall N."/>
            <person name="Watson M."/>
            <person name="Adriaenssens E.M."/>
            <person name="Foster-Nyarko E."/>
            <person name="Jarju S."/>
            <person name="Secka A."/>
            <person name="Antonio M."/>
            <person name="Oren A."/>
            <person name="Chaudhuri R.R."/>
            <person name="La Ragione R."/>
            <person name="Hildebrand F."/>
            <person name="Pallen M.J."/>
        </authorList>
    </citation>
    <scope>NUCLEOTIDE SEQUENCE</scope>
    <source>
        <strain evidence="6">ChiGjej2B2-19336</strain>
    </source>
</reference>
<dbReference type="EMBL" id="DYZA01000135">
    <property type="protein sequence ID" value="HJD97332.1"/>
    <property type="molecule type" value="Genomic_DNA"/>
</dbReference>
<dbReference type="GO" id="GO:0005829">
    <property type="term" value="C:cytosol"/>
    <property type="evidence" value="ECO:0007669"/>
    <property type="project" value="TreeGrafter"/>
</dbReference>
<protein>
    <submittedName>
        <fullName evidence="6">Glycyl radical protein</fullName>
    </submittedName>
</protein>
<dbReference type="Pfam" id="PF02901">
    <property type="entry name" value="PFL-like"/>
    <property type="match status" value="1"/>
</dbReference>
<evidence type="ECO:0000256" key="2">
    <source>
        <dbReference type="ARBA" id="ARBA00023239"/>
    </source>
</evidence>
<gene>
    <name evidence="6" type="ORF">K8W16_06780</name>
</gene>
<proteinExistence type="predicted"/>
<feature type="modified residue" description="Glycine radical" evidence="3">
    <location>
        <position position="807"/>
    </location>
</feature>
<dbReference type="PANTHER" id="PTHR43641">
    <property type="entry name" value="FORMATE ACETYLTRANSFERASE 3-RELATED"/>
    <property type="match status" value="1"/>
</dbReference>
<keyword evidence="2" id="KW-0456">Lyase</keyword>
<evidence type="ECO:0000313" key="6">
    <source>
        <dbReference type="EMBL" id="HJD97332.1"/>
    </source>
</evidence>